<gene>
    <name evidence="11" type="primary">atpB</name>
    <name evidence="13" type="ORF">ATL39_0298</name>
</gene>
<sequence>MNLTMDHEFPIAYDVFGIPGFHANLSNILMLTVAAVIVFIIGMISARSIKMKPTGMQNVFEWVIDFIKNIISSTMSWKTGERFFGLGITIFLFILVANLLGVPFMLFTEQTHTVWWRSPTADPIITMTFAIMVLVLCHYYGIKIRGGKEYVKDFFRPIPYLFPFKVLEEFTNTITLGMRLFGNLYAKEILLTMLAAAGGASILGALGASVPMIAWQAFSLFIGSIQAFVFLMLTMVYLAHKVEEEH</sequence>
<keyword evidence="8 11" id="KW-0406">Ion transport</keyword>
<evidence type="ECO:0000313" key="13">
    <source>
        <dbReference type="EMBL" id="RKD76086.1"/>
    </source>
</evidence>
<keyword evidence="3 11" id="KW-0813">Transport</keyword>
<dbReference type="SUPFAM" id="SSF81336">
    <property type="entry name" value="F1F0 ATP synthase subunit A"/>
    <property type="match status" value="1"/>
</dbReference>
<evidence type="ECO:0000256" key="3">
    <source>
        <dbReference type="ARBA" id="ARBA00022448"/>
    </source>
</evidence>
<comment type="function">
    <text evidence="11 12">Key component of the proton channel; it plays a direct role in the translocation of protons across the membrane.</text>
</comment>
<dbReference type="EMBL" id="RAPK01000006">
    <property type="protein sequence ID" value="RKD76086.1"/>
    <property type="molecule type" value="Genomic_DNA"/>
</dbReference>
<dbReference type="CDD" id="cd00310">
    <property type="entry name" value="ATP-synt_Fo_a_6"/>
    <property type="match status" value="1"/>
</dbReference>
<feature type="transmembrane region" description="Helical" evidence="11">
    <location>
        <begin position="28"/>
        <end position="46"/>
    </location>
</feature>
<dbReference type="GO" id="GO:0046933">
    <property type="term" value="F:proton-transporting ATP synthase activity, rotational mechanism"/>
    <property type="evidence" value="ECO:0007669"/>
    <property type="project" value="UniProtKB-UniRule"/>
</dbReference>
<dbReference type="Proteomes" id="UP000285120">
    <property type="component" value="Unassembled WGS sequence"/>
</dbReference>
<dbReference type="InterPro" id="IPR045082">
    <property type="entry name" value="ATP_syn_F0_a_bact/chloroplast"/>
</dbReference>
<evidence type="ECO:0000256" key="5">
    <source>
        <dbReference type="ARBA" id="ARBA00022692"/>
    </source>
</evidence>
<evidence type="ECO:0000313" key="14">
    <source>
        <dbReference type="Proteomes" id="UP000285120"/>
    </source>
</evidence>
<comment type="subcellular location">
    <subcellularLocation>
        <location evidence="11 12">Cell membrane</location>
        <topology evidence="11 12">Multi-pass membrane protein</topology>
    </subcellularLocation>
    <subcellularLocation>
        <location evidence="1">Membrane</location>
        <topology evidence="1">Multi-pass membrane protein</topology>
    </subcellularLocation>
</comment>
<dbReference type="NCBIfam" id="TIGR01131">
    <property type="entry name" value="ATP_synt_6_or_A"/>
    <property type="match status" value="1"/>
</dbReference>
<evidence type="ECO:0000256" key="8">
    <source>
        <dbReference type="ARBA" id="ARBA00023065"/>
    </source>
</evidence>
<dbReference type="InterPro" id="IPR023011">
    <property type="entry name" value="ATP_synth_F0_asu_AS"/>
</dbReference>
<dbReference type="PANTHER" id="PTHR42823">
    <property type="entry name" value="ATP SYNTHASE SUBUNIT A, CHLOROPLASTIC"/>
    <property type="match status" value="1"/>
</dbReference>
<evidence type="ECO:0000256" key="2">
    <source>
        <dbReference type="ARBA" id="ARBA00006810"/>
    </source>
</evidence>
<keyword evidence="6 11" id="KW-0375">Hydrogen ion transport</keyword>
<evidence type="ECO:0000256" key="10">
    <source>
        <dbReference type="ARBA" id="ARBA00023310"/>
    </source>
</evidence>
<dbReference type="GO" id="GO:0045259">
    <property type="term" value="C:proton-transporting ATP synthase complex"/>
    <property type="evidence" value="ECO:0007669"/>
    <property type="project" value="UniProtKB-KW"/>
</dbReference>
<dbReference type="InterPro" id="IPR000568">
    <property type="entry name" value="ATP_synth_F0_asu"/>
</dbReference>
<dbReference type="GO" id="GO:0005886">
    <property type="term" value="C:plasma membrane"/>
    <property type="evidence" value="ECO:0007669"/>
    <property type="project" value="UniProtKB-SubCell"/>
</dbReference>
<dbReference type="Gene3D" id="1.20.120.220">
    <property type="entry name" value="ATP synthase, F0 complex, subunit A"/>
    <property type="match status" value="1"/>
</dbReference>
<dbReference type="HAMAP" id="MF_01393">
    <property type="entry name" value="ATP_synth_a_bact"/>
    <property type="match status" value="1"/>
</dbReference>
<feature type="transmembrane region" description="Helical" evidence="11">
    <location>
        <begin position="124"/>
        <end position="142"/>
    </location>
</feature>
<reference evidence="13 14" key="1">
    <citation type="submission" date="2018-09" db="EMBL/GenBank/DDBJ databases">
        <title>Genomic Encyclopedia of Archaeal and Bacterial Type Strains, Phase II (KMG-II): from individual species to whole genera.</title>
        <authorList>
            <person name="Goeker M."/>
        </authorList>
    </citation>
    <scope>NUCLEOTIDE SEQUENCE [LARGE SCALE GENOMIC DNA]</scope>
    <source>
        <strain evidence="13 14">DSM 17008</strain>
    </source>
</reference>
<proteinExistence type="inferred from homology"/>
<keyword evidence="9 11" id="KW-0472">Membrane</keyword>
<protein>
    <recommendedName>
        <fullName evidence="11 12">ATP synthase subunit a</fullName>
    </recommendedName>
    <alternativeName>
        <fullName evidence="11">ATP synthase F0 sector subunit a</fullName>
    </alternativeName>
    <alternativeName>
        <fullName evidence="11">F-ATPase subunit 6</fullName>
    </alternativeName>
</protein>
<dbReference type="AlphaFoldDB" id="A0A419V7J4"/>
<keyword evidence="7 11" id="KW-1133">Transmembrane helix</keyword>
<dbReference type="PRINTS" id="PR00123">
    <property type="entry name" value="ATPASEA"/>
</dbReference>
<keyword evidence="4 11" id="KW-0138">CF(0)</keyword>
<evidence type="ECO:0000256" key="7">
    <source>
        <dbReference type="ARBA" id="ARBA00022989"/>
    </source>
</evidence>
<dbReference type="PANTHER" id="PTHR42823:SF3">
    <property type="entry name" value="ATP SYNTHASE SUBUNIT A, CHLOROPLASTIC"/>
    <property type="match status" value="1"/>
</dbReference>
<evidence type="ECO:0000256" key="4">
    <source>
        <dbReference type="ARBA" id="ARBA00022547"/>
    </source>
</evidence>
<comment type="similarity">
    <text evidence="2 11 12">Belongs to the ATPase A chain family.</text>
</comment>
<evidence type="ECO:0000256" key="6">
    <source>
        <dbReference type="ARBA" id="ARBA00022781"/>
    </source>
</evidence>
<comment type="caution">
    <text evidence="13">The sequence shown here is derived from an EMBL/GenBank/DDBJ whole genome shotgun (WGS) entry which is preliminary data.</text>
</comment>
<dbReference type="NCBIfam" id="NF004479">
    <property type="entry name" value="PRK05815.1-4"/>
    <property type="match status" value="1"/>
</dbReference>
<keyword evidence="11" id="KW-1003">Cell membrane</keyword>
<dbReference type="PROSITE" id="PS00449">
    <property type="entry name" value="ATPASE_A"/>
    <property type="match status" value="1"/>
</dbReference>
<keyword evidence="5 11" id="KW-0812">Transmembrane</keyword>
<feature type="transmembrane region" description="Helical" evidence="11">
    <location>
        <begin position="213"/>
        <end position="239"/>
    </location>
</feature>
<evidence type="ECO:0000256" key="1">
    <source>
        <dbReference type="ARBA" id="ARBA00004141"/>
    </source>
</evidence>
<feature type="transmembrane region" description="Helical" evidence="11">
    <location>
        <begin position="189"/>
        <end position="207"/>
    </location>
</feature>
<name>A0A419V7J4_9BACL</name>
<dbReference type="GO" id="GO:0042777">
    <property type="term" value="P:proton motive force-driven plasma membrane ATP synthesis"/>
    <property type="evidence" value="ECO:0007669"/>
    <property type="project" value="TreeGrafter"/>
</dbReference>
<keyword evidence="14" id="KW-1185">Reference proteome</keyword>
<accession>A0A419V7J4</accession>
<dbReference type="InterPro" id="IPR035908">
    <property type="entry name" value="F0_ATP_A_sf"/>
</dbReference>
<dbReference type="Pfam" id="PF00119">
    <property type="entry name" value="ATP-synt_A"/>
    <property type="match status" value="1"/>
</dbReference>
<evidence type="ECO:0000256" key="11">
    <source>
        <dbReference type="HAMAP-Rule" id="MF_01393"/>
    </source>
</evidence>
<organism evidence="13 14">
    <name type="scientific">Sinobaca qinghaiensis</name>
    <dbReference type="NCBI Taxonomy" id="342944"/>
    <lineage>
        <taxon>Bacteria</taxon>
        <taxon>Bacillati</taxon>
        <taxon>Bacillota</taxon>
        <taxon>Bacilli</taxon>
        <taxon>Bacillales</taxon>
        <taxon>Sporolactobacillaceae</taxon>
        <taxon>Sinobaca</taxon>
    </lineage>
</organism>
<evidence type="ECO:0000256" key="9">
    <source>
        <dbReference type="ARBA" id="ARBA00023136"/>
    </source>
</evidence>
<feature type="transmembrane region" description="Helical" evidence="11">
    <location>
        <begin position="83"/>
        <end position="104"/>
    </location>
</feature>
<evidence type="ECO:0000256" key="12">
    <source>
        <dbReference type="RuleBase" id="RU000483"/>
    </source>
</evidence>
<keyword evidence="10 11" id="KW-0066">ATP synthesis</keyword>